<evidence type="ECO:0000313" key="3">
    <source>
        <dbReference type="EMBL" id="MDT0447516.1"/>
    </source>
</evidence>
<dbReference type="PANTHER" id="PTHR36844">
    <property type="entry name" value="PROTEASE PRSW"/>
    <property type="match status" value="1"/>
</dbReference>
<dbReference type="Proteomes" id="UP001180531">
    <property type="component" value="Unassembled WGS sequence"/>
</dbReference>
<evidence type="ECO:0000256" key="1">
    <source>
        <dbReference type="SAM" id="MobiDB-lite"/>
    </source>
</evidence>
<dbReference type="Pfam" id="PF13367">
    <property type="entry name" value="PrsW-protease"/>
    <property type="match status" value="1"/>
</dbReference>
<keyword evidence="3" id="KW-0482">Metalloprotease</keyword>
<feature type="transmembrane region" description="Helical" evidence="2">
    <location>
        <begin position="60"/>
        <end position="80"/>
    </location>
</feature>
<feature type="transmembrane region" description="Helical" evidence="2">
    <location>
        <begin position="92"/>
        <end position="116"/>
    </location>
</feature>
<feature type="transmembrane region" description="Helical" evidence="2">
    <location>
        <begin position="194"/>
        <end position="215"/>
    </location>
</feature>
<dbReference type="InterPro" id="IPR026898">
    <property type="entry name" value="PrsW"/>
</dbReference>
<keyword evidence="4" id="KW-1185">Reference proteome</keyword>
<keyword evidence="2" id="KW-1133">Transmembrane helix</keyword>
<comment type="caution">
    <text evidence="3">The sequence shown here is derived from an EMBL/GenBank/DDBJ whole genome shotgun (WGS) entry which is preliminary data.</text>
</comment>
<keyword evidence="3" id="KW-0378">Hydrolase</keyword>
<gene>
    <name evidence="3" type="ORF">RM609_00135</name>
</gene>
<protein>
    <submittedName>
        <fullName evidence="3">PrsW family intramembrane metalloprotease</fullName>
    </submittedName>
</protein>
<evidence type="ECO:0000256" key="2">
    <source>
        <dbReference type="SAM" id="Phobius"/>
    </source>
</evidence>
<keyword evidence="3" id="KW-0645">Protease</keyword>
<organism evidence="3 4">
    <name type="scientific">Streptomyces hesseae</name>
    <dbReference type="NCBI Taxonomy" id="3075519"/>
    <lineage>
        <taxon>Bacteria</taxon>
        <taxon>Bacillati</taxon>
        <taxon>Actinomycetota</taxon>
        <taxon>Actinomycetes</taxon>
        <taxon>Kitasatosporales</taxon>
        <taxon>Streptomycetaceae</taxon>
        <taxon>Streptomyces</taxon>
    </lineage>
</organism>
<feature type="transmembrane region" description="Helical" evidence="2">
    <location>
        <begin position="33"/>
        <end position="54"/>
    </location>
</feature>
<feature type="region of interest" description="Disordered" evidence="1">
    <location>
        <begin position="1"/>
        <end position="24"/>
    </location>
</feature>
<reference evidence="3" key="1">
    <citation type="submission" date="2024-05" db="EMBL/GenBank/DDBJ databases">
        <title>30 novel species of actinomycetes from the DSMZ collection.</title>
        <authorList>
            <person name="Nouioui I."/>
        </authorList>
    </citation>
    <scope>NUCLEOTIDE SEQUENCE</scope>
    <source>
        <strain evidence="3">DSM 40473</strain>
    </source>
</reference>
<dbReference type="RefSeq" id="WP_311606797.1">
    <property type="nucleotide sequence ID" value="NZ_JAVRFI010000001.1"/>
</dbReference>
<feature type="transmembrane region" description="Helical" evidence="2">
    <location>
        <begin position="284"/>
        <end position="307"/>
    </location>
</feature>
<feature type="compositionally biased region" description="Pro residues" evidence="1">
    <location>
        <begin position="13"/>
        <end position="24"/>
    </location>
</feature>
<dbReference type="PANTHER" id="PTHR36844:SF1">
    <property type="entry name" value="PROTEASE PRSW"/>
    <property type="match status" value="1"/>
</dbReference>
<evidence type="ECO:0000313" key="4">
    <source>
        <dbReference type="Proteomes" id="UP001180531"/>
    </source>
</evidence>
<keyword evidence="2" id="KW-0472">Membrane</keyword>
<feature type="transmembrane region" description="Helical" evidence="2">
    <location>
        <begin position="154"/>
        <end position="174"/>
    </location>
</feature>
<dbReference type="GO" id="GO:0008237">
    <property type="term" value="F:metallopeptidase activity"/>
    <property type="evidence" value="ECO:0007669"/>
    <property type="project" value="UniProtKB-KW"/>
</dbReference>
<accession>A0ABU2SEW3</accession>
<keyword evidence="2" id="KW-0812">Transmembrane</keyword>
<dbReference type="EMBL" id="JAVRFI010000001">
    <property type="protein sequence ID" value="MDT0447516.1"/>
    <property type="molecule type" value="Genomic_DNA"/>
</dbReference>
<name>A0ABU2SEW3_9ACTN</name>
<proteinExistence type="predicted"/>
<sequence length="317" mass="33927">MSDVPGWSHRPRPAAPAPEPPPPAPSVAPRPGLWWRCLLGGLVLWLLAVAVTYTTQNSNLLPTLILLGSFLVPGCFTLWAYEKHGRVLGVDLLLGCFVVGGVLGVLGASVLEYYLLHPSLSLFLGVGLIEEAVKALALMFVLRRRPDARGLRTGLVLGAAVGFGFAAFESSGYAFNALFTLHGRPLRDLVETEILRGVLAPFGHGLWTAILGAALLSDRGSDGRFRLTSRVVGTYMGVAVLHALWDSVNGIAVWLVYALTANAGQRALFDNGYMPHPTLEQRHLYTLFSDGGLLVVALLGVVWLTSLTRGAGRGGTR</sequence>
<feature type="transmembrane region" description="Helical" evidence="2">
    <location>
        <begin position="122"/>
        <end position="142"/>
    </location>
</feature>